<sequence length="181" mass="20166">YFSCVCCPLGATVIALLLDECLLPPKELLQQLIKRICLNNQSRIKILEAIIDEHIKQSSKQSDHRAIETPIDQIIHNNNTEQSTTITETTPAISNQTLETVDGQQTHEKINKISSLTSLRALKRPISPIKSINTSDISIQKKFDDNLHRERNTLVVLGCLAEKLVGPTSASILDTIALEYL</sequence>
<evidence type="ECO:0000313" key="3">
    <source>
        <dbReference type="Proteomes" id="UP000663844"/>
    </source>
</evidence>
<gene>
    <name evidence="2" type="ORF">OXD698_LOCUS49132</name>
</gene>
<reference evidence="2" key="1">
    <citation type="submission" date="2021-02" db="EMBL/GenBank/DDBJ databases">
        <authorList>
            <person name="Nowell W R."/>
        </authorList>
    </citation>
    <scope>NUCLEOTIDE SEQUENCE</scope>
</reference>
<feature type="non-terminal residue" evidence="2">
    <location>
        <position position="1"/>
    </location>
</feature>
<comment type="caution">
    <text evidence="2">The sequence shown here is derived from an EMBL/GenBank/DDBJ whole genome shotgun (WGS) entry which is preliminary data.</text>
</comment>
<organism evidence="2 3">
    <name type="scientific">Adineta steineri</name>
    <dbReference type="NCBI Taxonomy" id="433720"/>
    <lineage>
        <taxon>Eukaryota</taxon>
        <taxon>Metazoa</taxon>
        <taxon>Spiralia</taxon>
        <taxon>Gnathifera</taxon>
        <taxon>Rotifera</taxon>
        <taxon>Eurotatoria</taxon>
        <taxon>Bdelloidea</taxon>
        <taxon>Adinetida</taxon>
        <taxon>Adinetidae</taxon>
        <taxon>Adineta</taxon>
    </lineage>
</organism>
<proteinExistence type="predicted"/>
<dbReference type="Proteomes" id="UP000663844">
    <property type="component" value="Unassembled WGS sequence"/>
</dbReference>
<evidence type="ECO:0000313" key="2">
    <source>
        <dbReference type="EMBL" id="CAF4357745.1"/>
    </source>
</evidence>
<dbReference type="EMBL" id="CAJOAZ010021627">
    <property type="protein sequence ID" value="CAF4357745.1"/>
    <property type="molecule type" value="Genomic_DNA"/>
</dbReference>
<feature type="signal peptide" evidence="1">
    <location>
        <begin position="1"/>
        <end position="15"/>
    </location>
</feature>
<feature type="chain" id="PRO_5032457988" evidence="1">
    <location>
        <begin position="16"/>
        <end position="181"/>
    </location>
</feature>
<protein>
    <submittedName>
        <fullName evidence="2">Uncharacterized protein</fullName>
    </submittedName>
</protein>
<feature type="non-terminal residue" evidence="2">
    <location>
        <position position="181"/>
    </location>
</feature>
<name>A0A820LIA9_9BILA</name>
<evidence type="ECO:0000256" key="1">
    <source>
        <dbReference type="SAM" id="SignalP"/>
    </source>
</evidence>
<accession>A0A820LIA9</accession>
<dbReference type="AlphaFoldDB" id="A0A820LIA9"/>
<keyword evidence="1" id="KW-0732">Signal</keyword>